<sequence>MTDTGKGAGTGSGNGAGELSLRDVHAYYGKSHILQGVSLRVGEGEVVTLLGRNGAGKSTTLRTIAGALRPARGDIVFGGAAVHGLPAHKVAGRGLCLVPEHRGVFRLLTVEENLLLGARKRSPWQLEDIYRIFPRLRERRRNGGAQLSGGEQQMLAIGRALMNHPRLLMLDEPVEGLAPVIVEEIVAQLKLIRREGVSILLVEQNLEVCTQLADRHYIIEQGAIVYEGDNASFAADAGIKDRYLGVGVAS</sequence>
<dbReference type="InterPro" id="IPR027417">
    <property type="entry name" value="P-loop_NTPase"/>
</dbReference>
<evidence type="ECO:0000256" key="5">
    <source>
        <dbReference type="ARBA" id="ARBA00022840"/>
    </source>
</evidence>
<evidence type="ECO:0000313" key="9">
    <source>
        <dbReference type="Proteomes" id="UP000290849"/>
    </source>
</evidence>
<dbReference type="InterPro" id="IPR003593">
    <property type="entry name" value="AAA+_ATPase"/>
</dbReference>
<evidence type="ECO:0000256" key="1">
    <source>
        <dbReference type="ARBA" id="ARBA00005417"/>
    </source>
</evidence>
<gene>
    <name evidence="8" type="ORF">C7R54_21945</name>
</gene>
<dbReference type="PANTHER" id="PTHR43820">
    <property type="entry name" value="HIGH-AFFINITY BRANCHED-CHAIN AMINO ACID TRANSPORT ATP-BINDING PROTEIN LIVF"/>
    <property type="match status" value="1"/>
</dbReference>
<dbReference type="GO" id="GO:0016887">
    <property type="term" value="F:ATP hydrolysis activity"/>
    <property type="evidence" value="ECO:0007669"/>
    <property type="project" value="InterPro"/>
</dbReference>
<dbReference type="EMBL" id="PYAL01000007">
    <property type="protein sequence ID" value="RXN85166.1"/>
    <property type="molecule type" value="Genomic_DNA"/>
</dbReference>
<keyword evidence="6" id="KW-0029">Amino-acid transport</keyword>
<dbReference type="InterPro" id="IPR052156">
    <property type="entry name" value="BCAA_Transport_ATP-bd_LivF"/>
</dbReference>
<dbReference type="PANTHER" id="PTHR43820:SF2">
    <property type="entry name" value="ABC TRANSPORTER ATP-BINDING PROTEIN"/>
    <property type="match status" value="1"/>
</dbReference>
<comment type="similarity">
    <text evidence="1">Belongs to the ABC transporter superfamily.</text>
</comment>
<dbReference type="PROSITE" id="PS00211">
    <property type="entry name" value="ABC_TRANSPORTER_1"/>
    <property type="match status" value="1"/>
</dbReference>
<dbReference type="Gene3D" id="3.40.50.300">
    <property type="entry name" value="P-loop containing nucleotide triphosphate hydrolases"/>
    <property type="match status" value="1"/>
</dbReference>
<dbReference type="GO" id="GO:0005524">
    <property type="term" value="F:ATP binding"/>
    <property type="evidence" value="ECO:0007669"/>
    <property type="project" value="UniProtKB-KW"/>
</dbReference>
<comment type="caution">
    <text evidence="8">The sequence shown here is derived from an EMBL/GenBank/DDBJ whole genome shotgun (WGS) entry which is preliminary data.</text>
</comment>
<dbReference type="AlphaFoldDB" id="A0A4Q1HH93"/>
<protein>
    <submittedName>
        <fullName evidence="8">ABC transporter ATP-binding protein</fullName>
    </submittedName>
</protein>
<dbReference type="CDD" id="cd03224">
    <property type="entry name" value="ABC_TM1139_LivF_branched"/>
    <property type="match status" value="1"/>
</dbReference>
<keyword evidence="2" id="KW-0813">Transport</keyword>
<dbReference type="Proteomes" id="UP000290849">
    <property type="component" value="Unassembled WGS sequence"/>
</dbReference>
<dbReference type="Pfam" id="PF00005">
    <property type="entry name" value="ABC_tran"/>
    <property type="match status" value="1"/>
</dbReference>
<dbReference type="InterPro" id="IPR003439">
    <property type="entry name" value="ABC_transporter-like_ATP-bd"/>
</dbReference>
<evidence type="ECO:0000256" key="4">
    <source>
        <dbReference type="ARBA" id="ARBA00022741"/>
    </source>
</evidence>
<dbReference type="InterPro" id="IPR017871">
    <property type="entry name" value="ABC_transporter-like_CS"/>
</dbReference>
<reference evidence="8 9" key="1">
    <citation type="journal article" date="2017" name="Int. J. Syst. Evol. Microbiol.">
        <title>Achromobacter aloeverae sp. nov., isolated from the root of Aloe vera (L.) Burm.f.</title>
        <authorList>
            <person name="Kuncharoen N."/>
            <person name="Muramatsu Y."/>
            <person name="Shibata C."/>
            <person name="Kamakura Y."/>
            <person name="Nakagawa Y."/>
            <person name="Tanasupawat S."/>
        </authorList>
    </citation>
    <scope>NUCLEOTIDE SEQUENCE [LARGE SCALE GENOMIC DNA]</scope>
    <source>
        <strain evidence="8 9">AVA-1</strain>
    </source>
</reference>
<dbReference type="OrthoDB" id="9776369at2"/>
<keyword evidence="9" id="KW-1185">Reference proteome</keyword>
<organism evidence="8 9">
    <name type="scientific">Achromobacter aloeverae</name>
    <dbReference type="NCBI Taxonomy" id="1750518"/>
    <lineage>
        <taxon>Bacteria</taxon>
        <taxon>Pseudomonadati</taxon>
        <taxon>Pseudomonadota</taxon>
        <taxon>Betaproteobacteria</taxon>
        <taxon>Burkholderiales</taxon>
        <taxon>Alcaligenaceae</taxon>
        <taxon>Achromobacter</taxon>
    </lineage>
</organism>
<dbReference type="GO" id="GO:0015658">
    <property type="term" value="F:branched-chain amino acid transmembrane transporter activity"/>
    <property type="evidence" value="ECO:0007669"/>
    <property type="project" value="TreeGrafter"/>
</dbReference>
<proteinExistence type="inferred from homology"/>
<evidence type="ECO:0000259" key="7">
    <source>
        <dbReference type="PROSITE" id="PS50893"/>
    </source>
</evidence>
<dbReference type="SUPFAM" id="SSF52540">
    <property type="entry name" value="P-loop containing nucleoside triphosphate hydrolases"/>
    <property type="match status" value="1"/>
</dbReference>
<accession>A0A4Q1HH93</accession>
<feature type="domain" description="ABC transporter" evidence="7">
    <location>
        <begin position="19"/>
        <end position="246"/>
    </location>
</feature>
<evidence type="ECO:0000256" key="2">
    <source>
        <dbReference type="ARBA" id="ARBA00022448"/>
    </source>
</evidence>
<keyword evidence="3" id="KW-1003">Cell membrane</keyword>
<evidence type="ECO:0000313" key="8">
    <source>
        <dbReference type="EMBL" id="RXN85166.1"/>
    </source>
</evidence>
<keyword evidence="4" id="KW-0547">Nucleotide-binding</keyword>
<dbReference type="GO" id="GO:0015807">
    <property type="term" value="P:L-amino acid transport"/>
    <property type="evidence" value="ECO:0007669"/>
    <property type="project" value="TreeGrafter"/>
</dbReference>
<keyword evidence="5 8" id="KW-0067">ATP-binding</keyword>
<name>A0A4Q1HH93_9BURK</name>
<evidence type="ECO:0000256" key="6">
    <source>
        <dbReference type="ARBA" id="ARBA00022970"/>
    </source>
</evidence>
<keyword evidence="3" id="KW-0472">Membrane</keyword>
<dbReference type="SMART" id="SM00382">
    <property type="entry name" value="AAA"/>
    <property type="match status" value="1"/>
</dbReference>
<dbReference type="RefSeq" id="WP_129152582.1">
    <property type="nucleotide sequence ID" value="NZ_JBHSDO010000005.1"/>
</dbReference>
<dbReference type="PROSITE" id="PS50893">
    <property type="entry name" value="ABC_TRANSPORTER_2"/>
    <property type="match status" value="1"/>
</dbReference>
<evidence type="ECO:0000256" key="3">
    <source>
        <dbReference type="ARBA" id="ARBA00022475"/>
    </source>
</evidence>